<feature type="domain" description="HSF-type DNA-binding" evidence="11">
    <location>
        <begin position="35"/>
        <end position="59"/>
    </location>
</feature>
<comment type="subcellular location">
    <subcellularLocation>
        <location evidence="1">Nucleus</location>
    </subcellularLocation>
</comment>
<keyword evidence="5" id="KW-0238">DNA-binding</keyword>
<dbReference type="GO" id="GO:0043565">
    <property type="term" value="F:sequence-specific DNA binding"/>
    <property type="evidence" value="ECO:0007669"/>
    <property type="project" value="InterPro"/>
</dbReference>
<evidence type="ECO:0000256" key="3">
    <source>
        <dbReference type="ARBA" id="ARBA00023015"/>
    </source>
</evidence>
<feature type="compositionally biased region" description="Low complexity" evidence="10">
    <location>
        <begin position="291"/>
        <end position="319"/>
    </location>
</feature>
<keyword evidence="8" id="KW-0539">Nucleus</keyword>
<evidence type="ECO:0000256" key="6">
    <source>
        <dbReference type="ARBA" id="ARBA00023159"/>
    </source>
</evidence>
<organism evidence="12 13">
    <name type="scientific">Amphiprion percula</name>
    <name type="common">Orange clownfish</name>
    <name type="synonym">Lutjanus percula</name>
    <dbReference type="NCBI Taxonomy" id="161767"/>
    <lineage>
        <taxon>Eukaryota</taxon>
        <taxon>Metazoa</taxon>
        <taxon>Chordata</taxon>
        <taxon>Craniata</taxon>
        <taxon>Vertebrata</taxon>
        <taxon>Euteleostomi</taxon>
        <taxon>Actinopterygii</taxon>
        <taxon>Neopterygii</taxon>
        <taxon>Teleostei</taxon>
        <taxon>Neoteleostei</taxon>
        <taxon>Acanthomorphata</taxon>
        <taxon>Ovalentaria</taxon>
        <taxon>Pomacentridae</taxon>
        <taxon>Amphiprion</taxon>
    </lineage>
</organism>
<dbReference type="InterPro" id="IPR000232">
    <property type="entry name" value="HSF_DNA-bd"/>
</dbReference>
<reference evidence="12 13" key="1">
    <citation type="submission" date="2018-03" db="EMBL/GenBank/DDBJ databases">
        <title>Finding Nemo's genes: A chromosome-scale reference assembly of the genome of the orange clownfish Amphiprion percula.</title>
        <authorList>
            <person name="Lehmann R."/>
        </authorList>
    </citation>
    <scope>NUCLEOTIDE SEQUENCE</scope>
</reference>
<dbReference type="InterPro" id="IPR036388">
    <property type="entry name" value="WH-like_DNA-bd_sf"/>
</dbReference>
<dbReference type="PANTHER" id="PTHR10015">
    <property type="entry name" value="HEAT SHOCK TRANSCRIPTION FACTOR"/>
    <property type="match status" value="1"/>
</dbReference>
<evidence type="ECO:0000256" key="4">
    <source>
        <dbReference type="ARBA" id="ARBA00023016"/>
    </source>
</evidence>
<evidence type="ECO:0000256" key="1">
    <source>
        <dbReference type="ARBA" id="ARBA00004123"/>
    </source>
</evidence>
<evidence type="ECO:0000256" key="5">
    <source>
        <dbReference type="ARBA" id="ARBA00023125"/>
    </source>
</evidence>
<keyword evidence="6" id="KW-0010">Activator</keyword>
<keyword evidence="3" id="KW-0805">Transcription regulation</keyword>
<dbReference type="AlphaFoldDB" id="A0A3P8SP28"/>
<dbReference type="SUPFAM" id="SSF46785">
    <property type="entry name" value="Winged helix' DNA-binding domain"/>
    <property type="match status" value="1"/>
</dbReference>
<evidence type="ECO:0000313" key="12">
    <source>
        <dbReference type="Ensembl" id="ENSAPEP00000013905.1"/>
    </source>
</evidence>
<keyword evidence="7" id="KW-0804">Transcription</keyword>
<dbReference type="PANTHER" id="PTHR10015:SF185">
    <property type="entry name" value="HEAT SHOCK FACTOR PROTEIN 2"/>
    <property type="match status" value="1"/>
</dbReference>
<dbReference type="Pfam" id="PF00447">
    <property type="entry name" value="HSF_DNA-bind"/>
    <property type="match status" value="1"/>
</dbReference>
<dbReference type="Proteomes" id="UP000265080">
    <property type="component" value="Chromosome 11"/>
</dbReference>
<protein>
    <submittedName>
        <fullName evidence="12">Heat shock transcription factor 2</fullName>
    </submittedName>
</protein>
<dbReference type="PROSITE" id="PS00434">
    <property type="entry name" value="HSF_DOMAIN"/>
    <property type="match status" value="1"/>
</dbReference>
<dbReference type="SMART" id="SM00415">
    <property type="entry name" value="HSF"/>
    <property type="match status" value="1"/>
</dbReference>
<feature type="region of interest" description="Disordered" evidence="10">
    <location>
        <begin position="267"/>
        <end position="352"/>
    </location>
</feature>
<comment type="similarity">
    <text evidence="2 9">Belongs to the HSF family.</text>
</comment>
<feature type="compositionally biased region" description="Low complexity" evidence="10">
    <location>
        <begin position="331"/>
        <end position="346"/>
    </location>
</feature>
<evidence type="ECO:0000259" key="11">
    <source>
        <dbReference type="PROSITE" id="PS00434"/>
    </source>
</evidence>
<accession>A0A3P8SP28</accession>
<keyword evidence="4" id="KW-0346">Stress response</keyword>
<keyword evidence="13" id="KW-1185">Reference proteome</keyword>
<proteinExistence type="inferred from homology"/>
<dbReference type="GO" id="GO:0005634">
    <property type="term" value="C:nucleus"/>
    <property type="evidence" value="ECO:0007669"/>
    <property type="project" value="UniProtKB-SubCell"/>
</dbReference>
<dbReference type="Pfam" id="PF06546">
    <property type="entry name" value="Vert_HS_TF"/>
    <property type="match status" value="1"/>
</dbReference>
<evidence type="ECO:0000313" key="13">
    <source>
        <dbReference type="Proteomes" id="UP000265080"/>
    </source>
</evidence>
<dbReference type="GeneTree" id="ENSGT00940000155906"/>
<evidence type="ECO:0000256" key="10">
    <source>
        <dbReference type="SAM" id="MobiDB-lite"/>
    </source>
</evidence>
<dbReference type="GO" id="GO:0003700">
    <property type="term" value="F:DNA-binding transcription factor activity"/>
    <property type="evidence" value="ECO:0007669"/>
    <property type="project" value="InterPro"/>
</dbReference>
<reference evidence="12" key="2">
    <citation type="submission" date="2025-08" db="UniProtKB">
        <authorList>
            <consortium name="Ensembl"/>
        </authorList>
    </citation>
    <scope>IDENTIFICATION</scope>
</reference>
<dbReference type="Gene3D" id="1.10.10.10">
    <property type="entry name" value="Winged helix-like DNA-binding domain superfamily/Winged helix DNA-binding domain"/>
    <property type="match status" value="1"/>
</dbReference>
<dbReference type="FunFam" id="1.10.10.10:FF:000027">
    <property type="entry name" value="Heat shock transcription factor 1"/>
    <property type="match status" value="1"/>
</dbReference>
<evidence type="ECO:0000256" key="8">
    <source>
        <dbReference type="ARBA" id="ARBA00023242"/>
    </source>
</evidence>
<evidence type="ECO:0000256" key="7">
    <source>
        <dbReference type="ARBA" id="ARBA00023163"/>
    </source>
</evidence>
<dbReference type="InterPro" id="IPR036390">
    <property type="entry name" value="WH_DNA-bd_sf"/>
</dbReference>
<dbReference type="STRING" id="161767.ENSAPEP00000013905"/>
<evidence type="ECO:0000256" key="9">
    <source>
        <dbReference type="RuleBase" id="RU004020"/>
    </source>
</evidence>
<sequence>MDAGGGRRHQRVHLLEPGRNQLLVLDEQRFAKEILPKFFKHNNMASFIRQLNMYGFRKVMHIDTGIVKQERDGPVEFQHPYFKHGQDDLLENIKRKVSNTRPEDNKIRQDDLTKILASVHSVHSKQESIDARLATLKRENEALWREISDLRKKHSHQQQLIKKLIQFIVTLVQNNRILNLKRKRPILMNSNGKKSKYIHQIYEDKQSTVNSLNGVKNSEVSEDIIICDLTENEAEVTAEITEELPRAFEQGDVEIVEVDSCGVLPTETEVITSDNNKPTDDGQRSSSLDGSKPTSSSLDDSKPTSSSLDDSKPTSSSLDGSKPTSSSLNGSKPTSSSLKSSKPTSSALQLNKASGLSLEDPVKMMDSILNENGAISQNINLLGKVELMDYLDSIDCSLEDFQAMLYGKQFGIDFEAVEVKHSNTRAEMNTIGLSSFTAEFSNSLMWNMKNVPQNSRVLVPIRVEAQKQFVFDSRDTTGGSPAEDVAGPHPFIHPSIHHPSIHCSSIHHPSIHHPSIHHPSIHHPSILHSLIHPSSIHPSIIHSSSILHSSTIYSSIHPSSIHLSIHPSIIHSFFHLSIHPSLV</sequence>
<evidence type="ECO:0000256" key="2">
    <source>
        <dbReference type="ARBA" id="ARBA00006403"/>
    </source>
</evidence>
<dbReference type="PRINTS" id="PR00056">
    <property type="entry name" value="HSFDOMAIN"/>
</dbReference>
<reference evidence="12" key="3">
    <citation type="submission" date="2025-09" db="UniProtKB">
        <authorList>
            <consortium name="Ensembl"/>
        </authorList>
    </citation>
    <scope>IDENTIFICATION</scope>
</reference>
<dbReference type="Ensembl" id="ENSAPET00000014268.1">
    <property type="protein sequence ID" value="ENSAPEP00000013905.1"/>
    <property type="gene ID" value="ENSAPEG00000009898.1"/>
</dbReference>
<name>A0A3P8SP28_AMPPE</name>
<dbReference type="InterPro" id="IPR010542">
    <property type="entry name" value="Vert_HSTF_C"/>
</dbReference>